<dbReference type="EMBL" id="JACYXC010000001">
    <property type="protein sequence ID" value="MBH5335906.1"/>
    <property type="molecule type" value="Genomic_DNA"/>
</dbReference>
<dbReference type="Proteomes" id="UP000807371">
    <property type="component" value="Unassembled WGS sequence"/>
</dbReference>
<gene>
    <name evidence="2" type="ORF">IHE55_14375</name>
</gene>
<dbReference type="SUPFAM" id="SSF53448">
    <property type="entry name" value="Nucleotide-diphospho-sugar transferases"/>
    <property type="match status" value="1"/>
</dbReference>
<accession>A0ABS0NL27</accession>
<organism evidence="2 3">
    <name type="scientific">Streptomyces pactum</name>
    <dbReference type="NCBI Taxonomy" id="68249"/>
    <lineage>
        <taxon>Bacteria</taxon>
        <taxon>Bacillati</taxon>
        <taxon>Actinomycetota</taxon>
        <taxon>Actinomycetes</taxon>
        <taxon>Kitasatosporales</taxon>
        <taxon>Streptomycetaceae</taxon>
        <taxon>Streptomyces</taxon>
    </lineage>
</organism>
<evidence type="ECO:0000259" key="1">
    <source>
        <dbReference type="Pfam" id="PF12804"/>
    </source>
</evidence>
<keyword evidence="3" id="KW-1185">Reference proteome</keyword>
<dbReference type="InterPro" id="IPR029044">
    <property type="entry name" value="Nucleotide-diphossugar_trans"/>
</dbReference>
<keyword evidence="2" id="KW-0808">Transferase</keyword>
<feature type="domain" description="MobA-like NTP transferase" evidence="1">
    <location>
        <begin position="44"/>
        <end position="191"/>
    </location>
</feature>
<name>A0ABS0NL27_9ACTN</name>
<reference evidence="2 3" key="1">
    <citation type="submission" date="2020-09" db="EMBL/GenBank/DDBJ databases">
        <title>Biosynthesis of the nuclear factor of activated T cells inhibitor NFAT-133 and its congeners in Streptomyces pactum.</title>
        <authorList>
            <person name="Zhou W."/>
            <person name="Posri P."/>
            <person name="Abugrain M.E."/>
            <person name="Weisberg A.J."/>
            <person name="Chang J.H."/>
            <person name="Mahmud T."/>
        </authorList>
    </citation>
    <scope>NUCLEOTIDE SEQUENCE [LARGE SCALE GENOMIC DNA]</scope>
    <source>
        <strain evidence="2 3">ATCC 27456</strain>
    </source>
</reference>
<dbReference type="Gene3D" id="3.90.550.10">
    <property type="entry name" value="Spore Coat Polysaccharide Biosynthesis Protein SpsA, Chain A"/>
    <property type="match status" value="1"/>
</dbReference>
<sequence length="341" mass="37003">MLDELFSAPPAAQPIDRHVIADGFRTETGRPETTLMFGRSLRVIVAAAGKGTRYLGDTPKVVAAGGQPVPLVVRVVSAVLPLDAQPLIVVNETTGPLVEKALREAGLEFATTVQDPAVPGMGGAVLSALRSFEEPPDDVLVVWADMGMVWAPNLWLSVVLHQHLHSWMSFPTKTRKDPYVSTIRDSRGQPCDFLFRRHGDPMPPTGESDCGAFVFRADILRELLECRAGAVREPGQEIDILPLVRDLAAAGRPRYAFHMASDEESQGVNTLAELEKADLRYESGLNRTRNAFAAATDAAGLLEVVTQHSVQPPLVKDFCQHMARTGLKLSDLPVGLRSLCS</sequence>
<dbReference type="InterPro" id="IPR025877">
    <property type="entry name" value="MobA-like_NTP_Trfase"/>
</dbReference>
<evidence type="ECO:0000313" key="2">
    <source>
        <dbReference type="EMBL" id="MBH5335906.1"/>
    </source>
</evidence>
<dbReference type="GO" id="GO:0016740">
    <property type="term" value="F:transferase activity"/>
    <property type="evidence" value="ECO:0007669"/>
    <property type="project" value="UniProtKB-KW"/>
</dbReference>
<proteinExistence type="predicted"/>
<dbReference type="Pfam" id="PF12804">
    <property type="entry name" value="NTP_transf_3"/>
    <property type="match status" value="1"/>
</dbReference>
<comment type="caution">
    <text evidence="2">The sequence shown here is derived from an EMBL/GenBank/DDBJ whole genome shotgun (WGS) entry which is preliminary data.</text>
</comment>
<protein>
    <submittedName>
        <fullName evidence="2">NTP transferase domain-containing protein</fullName>
    </submittedName>
</protein>
<dbReference type="RefSeq" id="WP_392024248.1">
    <property type="nucleotide sequence ID" value="NZ_JBIBVS010000008.1"/>
</dbReference>
<evidence type="ECO:0000313" key="3">
    <source>
        <dbReference type="Proteomes" id="UP000807371"/>
    </source>
</evidence>